<dbReference type="RefSeq" id="WP_058933504.1">
    <property type="nucleotide sequence ID" value="NZ_CP013729.1"/>
</dbReference>
<dbReference type="AlphaFoldDB" id="A0A0U3DW10"/>
<accession>A0A0U3DW10</accession>
<feature type="transmembrane region" description="Helical" evidence="2">
    <location>
        <begin position="355"/>
        <end position="373"/>
    </location>
</feature>
<feature type="region of interest" description="Disordered" evidence="1">
    <location>
        <begin position="1"/>
        <end position="22"/>
    </location>
</feature>
<feature type="region of interest" description="Disordered" evidence="1">
    <location>
        <begin position="299"/>
        <end position="344"/>
    </location>
</feature>
<proteinExistence type="predicted"/>
<reference evidence="3 4" key="1">
    <citation type="submission" date="2015-12" db="EMBL/GenBank/DDBJ databases">
        <title>Complete genome of Roseateles depolymerans KCTC 42856.</title>
        <authorList>
            <person name="Kim K.M."/>
        </authorList>
    </citation>
    <scope>NUCLEOTIDE SEQUENCE [LARGE SCALE GENOMIC DNA]</scope>
    <source>
        <strain evidence="3 4">KCTC 42856</strain>
    </source>
</reference>
<dbReference type="STRING" id="76731.RD2015_446"/>
<evidence type="ECO:0000313" key="4">
    <source>
        <dbReference type="Proteomes" id="UP000060699"/>
    </source>
</evidence>
<keyword evidence="2" id="KW-0812">Transmembrane</keyword>
<keyword evidence="2" id="KW-0472">Membrane</keyword>
<dbReference type="KEGG" id="rdp:RD2015_446"/>
<feature type="compositionally biased region" description="Pro residues" evidence="1">
    <location>
        <begin position="327"/>
        <end position="336"/>
    </location>
</feature>
<dbReference type="Proteomes" id="UP000060699">
    <property type="component" value="Chromosome"/>
</dbReference>
<name>A0A0U3DW10_9BURK</name>
<evidence type="ECO:0008006" key="5">
    <source>
        <dbReference type="Google" id="ProtNLM"/>
    </source>
</evidence>
<dbReference type="Gene3D" id="1.10.510.10">
    <property type="entry name" value="Transferase(Phosphotransferase) domain 1"/>
    <property type="match status" value="1"/>
</dbReference>
<feature type="compositionally biased region" description="Low complexity" evidence="1">
    <location>
        <begin position="1"/>
        <end position="18"/>
    </location>
</feature>
<sequence>MTDPFASSRASSPDASPRAAPPLPAVGERLGVWRITAALFEVGSGHWFRVEHALATAEAGLAIVYRSDADAQAVLMRFAEESEALGRASVPGYGPPLDSGLSPGGSPYLVVPFMEGAPLMRVAMALPLRRRMELLLELVALLDAAQARGLVLHELDPGMLWLSPSQQLCWLGQGLAPRGSQAPPVLVRAAEPLADPRQRTGARPDAASEAYALGRLLGLLINGRLPRREGAADARADAVAVEASATPVASLQSWLSLSAAHRESLDRLLDRAMTDGHTFPDRTVLAQAVSTWLDDTAATQAAGHGRPGSGVAHASAGGAGAGARPSAPMPLSPLSPPAQASAPLKPPAASVVERVAGALAVLAVAALLVWLLLRAH</sequence>
<protein>
    <recommendedName>
        <fullName evidence="5">Serine/threonine protein kinase</fullName>
    </recommendedName>
</protein>
<evidence type="ECO:0000256" key="1">
    <source>
        <dbReference type="SAM" id="MobiDB-lite"/>
    </source>
</evidence>
<keyword evidence="4" id="KW-1185">Reference proteome</keyword>
<organism evidence="3 4">
    <name type="scientific">Roseateles depolymerans</name>
    <dbReference type="NCBI Taxonomy" id="76731"/>
    <lineage>
        <taxon>Bacteria</taxon>
        <taxon>Pseudomonadati</taxon>
        <taxon>Pseudomonadota</taxon>
        <taxon>Betaproteobacteria</taxon>
        <taxon>Burkholderiales</taxon>
        <taxon>Sphaerotilaceae</taxon>
        <taxon>Roseateles</taxon>
    </lineage>
</organism>
<dbReference type="InterPro" id="IPR011009">
    <property type="entry name" value="Kinase-like_dom_sf"/>
</dbReference>
<evidence type="ECO:0000256" key="2">
    <source>
        <dbReference type="SAM" id="Phobius"/>
    </source>
</evidence>
<feature type="compositionally biased region" description="Low complexity" evidence="1">
    <location>
        <begin position="309"/>
        <end position="326"/>
    </location>
</feature>
<evidence type="ECO:0000313" key="3">
    <source>
        <dbReference type="EMBL" id="ALV04949.1"/>
    </source>
</evidence>
<dbReference type="OrthoDB" id="9151056at2"/>
<keyword evidence="2" id="KW-1133">Transmembrane helix</keyword>
<dbReference type="EMBL" id="CP013729">
    <property type="protein sequence ID" value="ALV04949.1"/>
    <property type="molecule type" value="Genomic_DNA"/>
</dbReference>
<gene>
    <name evidence="3" type="ORF">RD2015_446</name>
</gene>
<dbReference type="SUPFAM" id="SSF56112">
    <property type="entry name" value="Protein kinase-like (PK-like)"/>
    <property type="match status" value="1"/>
</dbReference>